<protein>
    <submittedName>
        <fullName evidence="1">Uncharacterized protein</fullName>
    </submittedName>
</protein>
<keyword evidence="2" id="KW-1185">Reference proteome</keyword>
<evidence type="ECO:0000313" key="1">
    <source>
        <dbReference type="EMBL" id="GGC05338.1"/>
    </source>
</evidence>
<sequence length="44" mass="5060">MLRLYWKTGTFHRATIRTNMQTNFDMVVVSKQVDVSGIEPFVAA</sequence>
<name>A0ABQ1KNU6_9RHOB</name>
<dbReference type="Proteomes" id="UP000645462">
    <property type="component" value="Unassembled WGS sequence"/>
</dbReference>
<reference evidence="2" key="1">
    <citation type="journal article" date="2019" name="Int. J. Syst. Evol. Microbiol.">
        <title>The Global Catalogue of Microorganisms (GCM) 10K type strain sequencing project: providing services to taxonomists for standard genome sequencing and annotation.</title>
        <authorList>
            <consortium name="The Broad Institute Genomics Platform"/>
            <consortium name="The Broad Institute Genome Sequencing Center for Infectious Disease"/>
            <person name="Wu L."/>
            <person name="Ma J."/>
        </authorList>
    </citation>
    <scope>NUCLEOTIDE SEQUENCE [LARGE SCALE GENOMIC DNA]</scope>
    <source>
        <strain evidence="2">CGMCC 1.12478</strain>
    </source>
</reference>
<dbReference type="EMBL" id="BMFC01000004">
    <property type="protein sequence ID" value="GGC05338.1"/>
    <property type="molecule type" value="Genomic_DNA"/>
</dbReference>
<organism evidence="1 2">
    <name type="scientific">Marivita lacus</name>
    <dbReference type="NCBI Taxonomy" id="1323742"/>
    <lineage>
        <taxon>Bacteria</taxon>
        <taxon>Pseudomonadati</taxon>
        <taxon>Pseudomonadota</taxon>
        <taxon>Alphaproteobacteria</taxon>
        <taxon>Rhodobacterales</taxon>
        <taxon>Roseobacteraceae</taxon>
        <taxon>Marivita</taxon>
    </lineage>
</organism>
<proteinExistence type="predicted"/>
<comment type="caution">
    <text evidence="1">The sequence shown here is derived from an EMBL/GenBank/DDBJ whole genome shotgun (WGS) entry which is preliminary data.</text>
</comment>
<evidence type="ECO:0000313" key="2">
    <source>
        <dbReference type="Proteomes" id="UP000645462"/>
    </source>
</evidence>
<gene>
    <name evidence="1" type="ORF">GCM10011363_22570</name>
</gene>
<accession>A0ABQ1KNU6</accession>